<evidence type="ECO:0000256" key="7">
    <source>
        <dbReference type="ARBA" id="ARBA00022989"/>
    </source>
</evidence>
<evidence type="ECO:0000256" key="11">
    <source>
        <dbReference type="RuleBase" id="RU004181"/>
    </source>
</evidence>
<name>A0ABS8R409_9PSED</name>
<dbReference type="GO" id="GO:0004190">
    <property type="term" value="F:aspartic-type endopeptidase activity"/>
    <property type="evidence" value="ECO:0007669"/>
    <property type="project" value="UniProtKB-EC"/>
</dbReference>
<dbReference type="HAMAP" id="MF_00161">
    <property type="entry name" value="LspA"/>
    <property type="match status" value="1"/>
</dbReference>
<dbReference type="InterPro" id="IPR001872">
    <property type="entry name" value="Peptidase_A8"/>
</dbReference>
<evidence type="ECO:0000313" key="13">
    <source>
        <dbReference type="Proteomes" id="UP001154922"/>
    </source>
</evidence>
<protein>
    <recommendedName>
        <fullName evidence="9">Lipoprotein signal peptidase</fullName>
        <ecNumber evidence="9">3.4.23.36</ecNumber>
    </recommendedName>
    <alternativeName>
        <fullName evidence="9">Prolipoprotein signal peptidase</fullName>
    </alternativeName>
    <alternativeName>
        <fullName evidence="9">Signal peptidase II</fullName>
        <shortName evidence="9">SPase II</shortName>
    </alternativeName>
</protein>
<keyword evidence="2 9" id="KW-1003">Cell membrane</keyword>
<comment type="pathway">
    <text evidence="9">Protein modification; lipoprotein biosynthesis (signal peptide cleavage).</text>
</comment>
<feature type="transmembrane region" description="Helical" evidence="9">
    <location>
        <begin position="96"/>
        <end position="115"/>
    </location>
</feature>
<reference evidence="12 13" key="1">
    <citation type="journal article" date="2022" name="Int. J. Syst. Evol. Microbiol.">
        <title>Pseudomonas petroselini sp. nov., a pathogen causing bacterial rot of parsley in Japan.</title>
        <authorList>
            <person name="Sawada H."/>
            <person name="Fujikawa T."/>
            <person name="Osada S."/>
            <person name="Satou M."/>
        </authorList>
    </citation>
    <scope>NUCLEOTIDE SEQUENCE [LARGE SCALE GENOMIC DNA]</scope>
    <source>
        <strain evidence="12 13">MAFF 311096</strain>
    </source>
</reference>
<comment type="caution">
    <text evidence="12">The sequence shown here is derived from an EMBL/GenBank/DDBJ whole genome shotgun (WGS) entry which is preliminary data.</text>
</comment>
<feature type="transmembrane region" description="Helical" evidence="9">
    <location>
        <begin position="135"/>
        <end position="156"/>
    </location>
</feature>
<dbReference type="Proteomes" id="UP001154922">
    <property type="component" value="Unassembled WGS sequence"/>
</dbReference>
<evidence type="ECO:0000256" key="3">
    <source>
        <dbReference type="ARBA" id="ARBA00022670"/>
    </source>
</evidence>
<organism evidence="12 13">
    <name type="scientific">Pseudomonas petroselini</name>
    <dbReference type="NCBI Taxonomy" id="2899822"/>
    <lineage>
        <taxon>Bacteria</taxon>
        <taxon>Pseudomonadati</taxon>
        <taxon>Pseudomonadota</taxon>
        <taxon>Gammaproteobacteria</taxon>
        <taxon>Pseudomonadales</taxon>
        <taxon>Pseudomonadaceae</taxon>
        <taxon>Pseudomonas</taxon>
    </lineage>
</organism>
<sequence length="170" mass="18761">MPNASSRFGRLGLLVLSVLVLVIDQVSKAHFEGSLEMFQQIVVIPDYFSWTLAYNTGAAFSFLADGGGWQRWLFAVIALVVSAVLVVWLKRLGRDDTWLAVALALVLGGALGNLYDRIALGHVIDFILVHWQNRHYFPAFNFADSAITVGAIMLALDMFKSKKTGETVND</sequence>
<keyword evidence="5 9" id="KW-0064">Aspartyl protease</keyword>
<reference evidence="12 13" key="2">
    <citation type="journal article" date="2023" name="Plant Pathol.">
        <title>Dismantling and reorganizing Pseudomonas marginalis sensu#lato.</title>
        <authorList>
            <person name="Sawada H."/>
            <person name="Fujikawa T."/>
            <person name="Satou M."/>
        </authorList>
    </citation>
    <scope>NUCLEOTIDE SEQUENCE [LARGE SCALE GENOMIC DNA]</scope>
    <source>
        <strain evidence="12 13">MAFF 311096</strain>
    </source>
</reference>
<feature type="active site" evidence="9">
    <location>
        <position position="125"/>
    </location>
</feature>
<dbReference type="PRINTS" id="PR00781">
    <property type="entry name" value="LIPOSIGPTASE"/>
</dbReference>
<evidence type="ECO:0000256" key="8">
    <source>
        <dbReference type="ARBA" id="ARBA00023136"/>
    </source>
</evidence>
<feature type="active site" evidence="9">
    <location>
        <position position="144"/>
    </location>
</feature>
<evidence type="ECO:0000256" key="10">
    <source>
        <dbReference type="RuleBase" id="RU000594"/>
    </source>
</evidence>
<comment type="caution">
    <text evidence="9">Lacks conserved residue(s) required for the propagation of feature annotation.</text>
</comment>
<keyword evidence="3 9" id="KW-0645">Protease</keyword>
<keyword evidence="4 9" id="KW-0812">Transmembrane</keyword>
<dbReference type="EMBL" id="JAJOZI010000248">
    <property type="protein sequence ID" value="MCD7042725.1"/>
    <property type="molecule type" value="Genomic_DNA"/>
</dbReference>
<dbReference type="PANTHER" id="PTHR33695">
    <property type="entry name" value="LIPOPROTEIN SIGNAL PEPTIDASE"/>
    <property type="match status" value="1"/>
</dbReference>
<accession>A0ABS8R409</accession>
<evidence type="ECO:0000256" key="2">
    <source>
        <dbReference type="ARBA" id="ARBA00022475"/>
    </source>
</evidence>
<keyword evidence="13" id="KW-1185">Reference proteome</keyword>
<comment type="function">
    <text evidence="9 10">This protein specifically catalyzes the removal of signal peptides from prolipoproteins.</text>
</comment>
<gene>
    <name evidence="9 12" type="primary">lspA</name>
    <name evidence="12" type="ORF">LRQ20_31050</name>
</gene>
<dbReference type="Pfam" id="PF01252">
    <property type="entry name" value="Peptidase_A8"/>
    <property type="match status" value="1"/>
</dbReference>
<evidence type="ECO:0000256" key="4">
    <source>
        <dbReference type="ARBA" id="ARBA00022692"/>
    </source>
</evidence>
<keyword evidence="8 9" id="KW-0472">Membrane</keyword>
<comment type="subcellular location">
    <subcellularLocation>
        <location evidence="9">Cell membrane</location>
        <topology evidence="9">Multi-pass membrane protein</topology>
    </subcellularLocation>
</comment>
<keyword evidence="7 9" id="KW-1133">Transmembrane helix</keyword>
<proteinExistence type="inferred from homology"/>
<dbReference type="NCBIfam" id="TIGR00077">
    <property type="entry name" value="lspA"/>
    <property type="match status" value="1"/>
</dbReference>
<dbReference type="GeneID" id="93462386"/>
<evidence type="ECO:0000256" key="9">
    <source>
        <dbReference type="HAMAP-Rule" id="MF_00161"/>
    </source>
</evidence>
<dbReference type="PROSITE" id="PS00855">
    <property type="entry name" value="SPASE_II"/>
    <property type="match status" value="1"/>
</dbReference>
<dbReference type="PANTHER" id="PTHR33695:SF1">
    <property type="entry name" value="LIPOPROTEIN SIGNAL PEPTIDASE"/>
    <property type="match status" value="1"/>
</dbReference>
<keyword evidence="6 9" id="KW-0378">Hydrolase</keyword>
<evidence type="ECO:0000313" key="12">
    <source>
        <dbReference type="EMBL" id="MCD7042725.1"/>
    </source>
</evidence>
<comment type="similarity">
    <text evidence="1 9 11">Belongs to the peptidase A8 family.</text>
</comment>
<evidence type="ECO:0000256" key="1">
    <source>
        <dbReference type="ARBA" id="ARBA00006139"/>
    </source>
</evidence>
<comment type="catalytic activity">
    <reaction evidence="9 10">
        <text>Release of signal peptides from bacterial membrane prolipoproteins. Hydrolyzes -Xaa-Yaa-Zaa-|-(S,diacylglyceryl)Cys-, in which Xaa is hydrophobic (preferably Leu), and Yaa (Ala or Ser) and Zaa (Gly or Ala) have small, neutral side chains.</text>
        <dbReference type="EC" id="3.4.23.36"/>
    </reaction>
</comment>
<evidence type="ECO:0000256" key="5">
    <source>
        <dbReference type="ARBA" id="ARBA00022750"/>
    </source>
</evidence>
<feature type="transmembrane region" description="Helical" evidence="9">
    <location>
        <begin position="72"/>
        <end position="89"/>
    </location>
</feature>
<evidence type="ECO:0000256" key="6">
    <source>
        <dbReference type="ARBA" id="ARBA00022801"/>
    </source>
</evidence>
<dbReference type="EC" id="3.4.23.36" evidence="9"/>
<dbReference type="RefSeq" id="WP_012722140.1">
    <property type="nucleotide sequence ID" value="NZ_CP173614.1"/>
</dbReference>